<gene>
    <name evidence="2" type="ordered locus">Sked_16790</name>
</gene>
<protein>
    <submittedName>
        <fullName evidence="2">Anthranilate/para-aminobenzoate synthase component I</fullName>
    </submittedName>
</protein>
<dbReference type="InterPro" id="IPR019999">
    <property type="entry name" value="Anth_synth_I-like"/>
</dbReference>
<organism evidence="2 3">
    <name type="scientific">Sanguibacter keddieii (strain ATCC 51767 / DSM 10542 / NCFB 3025 / ST-74)</name>
    <dbReference type="NCBI Taxonomy" id="446469"/>
    <lineage>
        <taxon>Bacteria</taxon>
        <taxon>Bacillati</taxon>
        <taxon>Actinomycetota</taxon>
        <taxon>Actinomycetes</taxon>
        <taxon>Micrococcales</taxon>
        <taxon>Sanguibacteraceae</taxon>
        <taxon>Sanguibacter</taxon>
    </lineage>
</organism>
<evidence type="ECO:0000313" key="3">
    <source>
        <dbReference type="Proteomes" id="UP000000322"/>
    </source>
</evidence>
<keyword evidence="3" id="KW-1185">Reference proteome</keyword>
<dbReference type="EMBL" id="CP001819">
    <property type="protein sequence ID" value="ACZ21608.1"/>
    <property type="molecule type" value="Genomic_DNA"/>
</dbReference>
<name>D1BGN1_SANKS</name>
<dbReference type="eggNOG" id="COG0147">
    <property type="taxonomic scope" value="Bacteria"/>
</dbReference>
<evidence type="ECO:0000259" key="1">
    <source>
        <dbReference type="Pfam" id="PF00425"/>
    </source>
</evidence>
<dbReference type="Proteomes" id="UP000000322">
    <property type="component" value="Chromosome"/>
</dbReference>
<dbReference type="Gene3D" id="3.60.120.10">
    <property type="entry name" value="Anthranilate synthase"/>
    <property type="match status" value="1"/>
</dbReference>
<proteinExistence type="predicted"/>
<feature type="domain" description="Chorismate-utilising enzyme C-terminal" evidence="1">
    <location>
        <begin position="99"/>
        <end position="382"/>
    </location>
</feature>
<dbReference type="STRING" id="446469.Sked_16790"/>
<evidence type="ECO:0000313" key="2">
    <source>
        <dbReference type="EMBL" id="ACZ21608.1"/>
    </source>
</evidence>
<dbReference type="Pfam" id="PF00425">
    <property type="entry name" value="Chorismate_bind"/>
    <property type="match status" value="1"/>
</dbReference>
<dbReference type="InterPro" id="IPR005801">
    <property type="entry name" value="ADC_synthase"/>
</dbReference>
<dbReference type="KEGG" id="ske:Sked_16790"/>
<dbReference type="SUPFAM" id="SSF56322">
    <property type="entry name" value="ADC synthase"/>
    <property type="match status" value="1"/>
</dbReference>
<dbReference type="AlphaFoldDB" id="D1BGN1"/>
<dbReference type="RefSeq" id="WP_012866677.1">
    <property type="nucleotide sequence ID" value="NC_013521.1"/>
</dbReference>
<dbReference type="HOGENOM" id="CLU_006493_1_0_11"/>
<dbReference type="GO" id="GO:0000162">
    <property type="term" value="P:L-tryptophan biosynthetic process"/>
    <property type="evidence" value="ECO:0007669"/>
    <property type="project" value="TreeGrafter"/>
</dbReference>
<dbReference type="GO" id="GO:0046820">
    <property type="term" value="F:4-amino-4-deoxychorismate synthase activity"/>
    <property type="evidence" value="ECO:0007669"/>
    <property type="project" value="TreeGrafter"/>
</dbReference>
<dbReference type="PRINTS" id="PR00095">
    <property type="entry name" value="ANTSNTHASEI"/>
</dbReference>
<dbReference type="PANTHER" id="PTHR11236">
    <property type="entry name" value="AMINOBENZOATE/ANTHRANILATE SYNTHASE"/>
    <property type="match status" value="1"/>
</dbReference>
<reference evidence="2 3" key="1">
    <citation type="journal article" date="2009" name="Stand. Genomic Sci.">
        <title>Complete genome sequence of Sanguibacter keddieii type strain (ST-74).</title>
        <authorList>
            <person name="Ivanova N."/>
            <person name="Sikorski J."/>
            <person name="Sims D."/>
            <person name="Brettin T."/>
            <person name="Detter J.C."/>
            <person name="Han C."/>
            <person name="Lapidus A."/>
            <person name="Copeland A."/>
            <person name="Glavina Del Rio T."/>
            <person name="Nolan M."/>
            <person name="Chen F."/>
            <person name="Lucas S."/>
            <person name="Tice H."/>
            <person name="Cheng J.F."/>
            <person name="Bruce D."/>
            <person name="Goodwin L."/>
            <person name="Pitluck S."/>
            <person name="Pati A."/>
            <person name="Mavromatis K."/>
            <person name="Chen A."/>
            <person name="Palaniappan K."/>
            <person name="D'haeseleer P."/>
            <person name="Chain P."/>
            <person name="Bristow J."/>
            <person name="Eisen J.A."/>
            <person name="Markowitz V."/>
            <person name="Hugenholtz P."/>
            <person name="Goker M."/>
            <person name="Pukall R."/>
            <person name="Klenk H.P."/>
            <person name="Kyrpides N.C."/>
        </authorList>
    </citation>
    <scope>NUCLEOTIDE SEQUENCE [LARGE SCALE GENOMIC DNA]</scope>
    <source>
        <strain evidence="3">ATCC 51767 / DSM 10542 / NCFB 3025 / ST-74</strain>
    </source>
</reference>
<dbReference type="PANTHER" id="PTHR11236:SF50">
    <property type="entry name" value="AMINODEOXYCHORISMATE SYNTHASE COMPONENT 1"/>
    <property type="match status" value="1"/>
</dbReference>
<accession>D1BGN1</accession>
<sequence>MDNQQGYARFAGIEARRPVEMVDLATDPRALRRGGVWFVVAEFEGRARAWRFDDVTRVSRGAADAVSVDAHPLGTADEIDSDDAWSGPRPDTWTSSLDRAGYGDAVRRVREHVRAGAVYQANICRVLDAPLGRVAGDEPDPRALADRLVAGNPAPYQGLVHVPRGTPDASHRAADPGADLDPVWVVTASPELYLRVDGLHGPGSATITSAPIKGTARTVDGLTGKDEAENVMITDLVRNDLQRVCVPGTVAVTTLLGVEEHPGLVHLVSTVAGELLPEVAASDDLWATLLTTTFPPASVSGAPKSSALRIIDELETAPRGPYCGAVGWVDADTGTAELAVGIRTFWWSEDQPRGTGRLRFGTGAGITWGSDPEREWEETELKAARLIALASAAD</sequence>
<dbReference type="InterPro" id="IPR015890">
    <property type="entry name" value="Chorismate_C"/>
</dbReference>